<name>A0A7V7UUK9_9BACI</name>
<evidence type="ECO:0000313" key="2">
    <source>
        <dbReference type="EMBL" id="KAB2331960.1"/>
    </source>
</evidence>
<feature type="transmembrane region" description="Helical" evidence="1">
    <location>
        <begin position="106"/>
        <end position="124"/>
    </location>
</feature>
<keyword evidence="1" id="KW-1133">Transmembrane helix</keyword>
<comment type="caution">
    <text evidence="2">The sequence shown here is derived from an EMBL/GenBank/DDBJ whole genome shotgun (WGS) entry which is preliminary data.</text>
</comment>
<dbReference type="RefSeq" id="WP_151574819.1">
    <property type="nucleotide sequence ID" value="NZ_WBOT01000004.1"/>
</dbReference>
<feature type="transmembrane region" description="Helical" evidence="1">
    <location>
        <begin position="80"/>
        <end position="99"/>
    </location>
</feature>
<keyword evidence="3" id="KW-1185">Reference proteome</keyword>
<evidence type="ECO:0000313" key="3">
    <source>
        <dbReference type="Proteomes" id="UP000441354"/>
    </source>
</evidence>
<dbReference type="Proteomes" id="UP000441354">
    <property type="component" value="Unassembled WGS sequence"/>
</dbReference>
<dbReference type="AlphaFoldDB" id="A0A7V7UUK9"/>
<feature type="transmembrane region" description="Helical" evidence="1">
    <location>
        <begin position="6"/>
        <end position="27"/>
    </location>
</feature>
<gene>
    <name evidence="2" type="ORF">F7732_14970</name>
</gene>
<dbReference type="OrthoDB" id="9803232at2"/>
<sequence length="125" mass="13988">MVTFLSITVAVLFLLIAIFQVLLALGFPLGEFALGGFHKVLPKKWRFVSIGNAVILILFAWIFLQHAYILESILPFSTHVFVWIIAIFLALNSIANLFSVSKKEKYVMTPLSAAACILCFWIALL</sequence>
<proteinExistence type="predicted"/>
<reference evidence="2 3" key="1">
    <citation type="journal article" date="2014" name="Arch. Microbiol.">
        <title>Bacillus mesophilum sp. nov., strain IITR-54T, a novel 4-chlorobiphenyl dechlorinating bacterium.</title>
        <authorList>
            <person name="Manickam N."/>
            <person name="Singh N.K."/>
            <person name="Bajaj A."/>
            <person name="Kumar R.M."/>
            <person name="Kaur G."/>
            <person name="Kaur N."/>
            <person name="Bala M."/>
            <person name="Kumar A."/>
            <person name="Mayilraj S."/>
        </authorList>
    </citation>
    <scope>NUCLEOTIDE SEQUENCE [LARGE SCALE GENOMIC DNA]</scope>
    <source>
        <strain evidence="2 3">IITR-54</strain>
    </source>
</reference>
<feature type="transmembrane region" description="Helical" evidence="1">
    <location>
        <begin position="47"/>
        <end position="68"/>
    </location>
</feature>
<accession>A0A7V7UUK9</accession>
<protein>
    <submittedName>
        <fullName evidence="2">Uncharacterized protein</fullName>
    </submittedName>
</protein>
<dbReference type="EMBL" id="WBOT01000004">
    <property type="protein sequence ID" value="KAB2331960.1"/>
    <property type="molecule type" value="Genomic_DNA"/>
</dbReference>
<keyword evidence="1" id="KW-0812">Transmembrane</keyword>
<organism evidence="2 3">
    <name type="scientific">Bacillus mesophilum</name>
    <dbReference type="NCBI Taxonomy" id="1071718"/>
    <lineage>
        <taxon>Bacteria</taxon>
        <taxon>Bacillati</taxon>
        <taxon>Bacillota</taxon>
        <taxon>Bacilli</taxon>
        <taxon>Bacillales</taxon>
        <taxon>Bacillaceae</taxon>
        <taxon>Bacillus</taxon>
    </lineage>
</organism>
<evidence type="ECO:0000256" key="1">
    <source>
        <dbReference type="SAM" id="Phobius"/>
    </source>
</evidence>
<keyword evidence="1" id="KW-0472">Membrane</keyword>